<proteinExistence type="predicted"/>
<evidence type="ECO:0000313" key="1">
    <source>
        <dbReference type="EMBL" id="SPB29272.1"/>
    </source>
</evidence>
<reference evidence="1" key="1">
    <citation type="submission" date="2018-01" db="EMBL/GenBank/DDBJ databases">
        <authorList>
            <person name="Gaut B.S."/>
            <person name="Morton B.R."/>
            <person name="Clegg M.T."/>
            <person name="Duvall M.R."/>
        </authorList>
    </citation>
    <scope>NUCLEOTIDE SEQUENCE</scope>
    <source>
        <strain evidence="1">Lactococcus lactis</strain>
    </source>
</reference>
<dbReference type="AlphaFoldDB" id="A0A2X0SVK0"/>
<reference evidence="4" key="2">
    <citation type="submission" date="2018-05" db="EMBL/GenBank/DDBJ databases">
        <authorList>
            <person name="Duru I."/>
        </authorList>
    </citation>
    <scope>NUCLEOTIDE SEQUENCE [LARGE SCALE GENOMIC DNA]</scope>
</reference>
<name>A0A2X0SVK0_9LACT</name>
<dbReference type="EMBL" id="OGTW01000120">
    <property type="protein sequence ID" value="SPB29289.1"/>
    <property type="molecule type" value="Genomic_DNA"/>
</dbReference>
<evidence type="ECO:0000313" key="2">
    <source>
        <dbReference type="EMBL" id="SPB29289.1"/>
    </source>
</evidence>
<evidence type="ECO:0000313" key="4">
    <source>
        <dbReference type="Proteomes" id="UP000279235"/>
    </source>
</evidence>
<sequence>MRTPDYWIKREQAWQAQQIKDDTKRMKQIMDKLFEAQEAIQKEINANWQNFANGQGISISEAMKRADKMDVKAFANKAK</sequence>
<reference evidence="3" key="3">
    <citation type="submission" date="2018-05" db="EMBL/GenBank/DDBJ databases">
        <authorList>
            <person name="Lanie J.A."/>
            <person name="Ng W.-L."/>
            <person name="Kazmierczak K.M."/>
            <person name="Andrzejewski T.M."/>
            <person name="Davidsen T.M."/>
            <person name="Wayne K.J."/>
            <person name="Tettelin H."/>
            <person name="Glass J.I."/>
            <person name="Rusch D."/>
            <person name="Podicherti R."/>
            <person name="Tsui H.-C.T."/>
            <person name="Winkler M.E."/>
        </authorList>
    </citation>
    <scope>NUCLEOTIDE SEQUENCE</scope>
    <source>
        <strain evidence="3">Lactococcus lactis</strain>
    </source>
</reference>
<accession>A0A2X0SVK0</accession>
<protein>
    <submittedName>
        <fullName evidence="3">Uncharacterized protein</fullName>
    </submittedName>
</protein>
<organism evidence="3 4">
    <name type="scientific">Lactococcus lactis</name>
    <dbReference type="NCBI Taxonomy" id="1358"/>
    <lineage>
        <taxon>Bacteria</taxon>
        <taxon>Bacillati</taxon>
        <taxon>Bacillota</taxon>
        <taxon>Bacilli</taxon>
        <taxon>Lactobacillales</taxon>
        <taxon>Streptococcaceae</taxon>
        <taxon>Lactococcus</taxon>
    </lineage>
</organism>
<dbReference type="EMBL" id="OGTW01000119">
    <property type="protein sequence ID" value="SPB29272.1"/>
    <property type="molecule type" value="Genomic_DNA"/>
</dbReference>
<dbReference type="EMBL" id="OGTW02000120">
    <property type="protein sequence ID" value="SPS12943.1"/>
    <property type="molecule type" value="Genomic_DNA"/>
</dbReference>
<dbReference type="Proteomes" id="UP000279235">
    <property type="component" value="Unassembled WGS sequence"/>
</dbReference>
<evidence type="ECO:0000313" key="3">
    <source>
        <dbReference type="EMBL" id="SPS12935.1"/>
    </source>
</evidence>
<dbReference type="EMBL" id="OGTW02000119">
    <property type="protein sequence ID" value="SPS12935.1"/>
    <property type="molecule type" value="Genomic_DNA"/>
</dbReference>
<gene>
    <name evidence="3" type="ORF">AMHIJAGA_02901</name>
    <name evidence="2" type="ORF">AMHIJAGA_02909</name>
</gene>